<name>A0A9W7G8T0_9STRA</name>
<sequence>MSSSLKTTLQSLETATMLSPQHITRSAYRGGGMRENYRDREDVVNEGVMKSMRARLSVLASQVTDLHCEAATLKTDNSDLSKIVVERGIELSKEREKRERLKVDLEICRSALGKAKTEYEDIINGLKTEICEVKVDKESVEKRSLERDAANTSVIRTMKHKLVEVESYLCSSEGRSYSKLEGRLAETKLRLVMALSERDEMEMMLREREGTGTEGVRSEWGSECEWGDEKENRGGELGGKSFTVYNYEEPDVRRTALGIFNGKK</sequence>
<evidence type="ECO:0000313" key="3">
    <source>
        <dbReference type="Proteomes" id="UP001165065"/>
    </source>
</evidence>
<proteinExistence type="predicted"/>
<protein>
    <submittedName>
        <fullName evidence="2">Uncharacterized protein</fullName>
    </submittedName>
</protein>
<keyword evidence="3" id="KW-1185">Reference proteome</keyword>
<dbReference type="OrthoDB" id="6516566at2759"/>
<accession>A0A9W7G8T0</accession>
<dbReference type="EMBL" id="BRYA01000073">
    <property type="protein sequence ID" value="GMI37459.1"/>
    <property type="molecule type" value="Genomic_DNA"/>
</dbReference>
<comment type="caution">
    <text evidence="2">The sequence shown here is derived from an EMBL/GenBank/DDBJ whole genome shotgun (WGS) entry which is preliminary data.</text>
</comment>
<gene>
    <name evidence="2" type="ORF">TrCOL_g11741</name>
</gene>
<dbReference type="AlphaFoldDB" id="A0A9W7G8T0"/>
<dbReference type="Proteomes" id="UP001165065">
    <property type="component" value="Unassembled WGS sequence"/>
</dbReference>
<evidence type="ECO:0000313" key="2">
    <source>
        <dbReference type="EMBL" id="GMI37459.1"/>
    </source>
</evidence>
<reference evidence="3" key="1">
    <citation type="journal article" date="2023" name="Commun. Biol.">
        <title>Genome analysis of Parmales, the sister group of diatoms, reveals the evolutionary specialization of diatoms from phago-mixotrophs to photoautotrophs.</title>
        <authorList>
            <person name="Ban H."/>
            <person name="Sato S."/>
            <person name="Yoshikawa S."/>
            <person name="Yamada K."/>
            <person name="Nakamura Y."/>
            <person name="Ichinomiya M."/>
            <person name="Sato N."/>
            <person name="Blanc-Mathieu R."/>
            <person name="Endo H."/>
            <person name="Kuwata A."/>
            <person name="Ogata H."/>
        </authorList>
    </citation>
    <scope>NUCLEOTIDE SEQUENCE [LARGE SCALE GENOMIC DNA]</scope>
</reference>
<organism evidence="2 3">
    <name type="scientific">Triparma columacea</name>
    <dbReference type="NCBI Taxonomy" id="722753"/>
    <lineage>
        <taxon>Eukaryota</taxon>
        <taxon>Sar</taxon>
        <taxon>Stramenopiles</taxon>
        <taxon>Ochrophyta</taxon>
        <taxon>Bolidophyceae</taxon>
        <taxon>Parmales</taxon>
        <taxon>Triparmaceae</taxon>
        <taxon>Triparma</taxon>
    </lineage>
</organism>
<evidence type="ECO:0000256" key="1">
    <source>
        <dbReference type="SAM" id="MobiDB-lite"/>
    </source>
</evidence>
<feature type="region of interest" description="Disordered" evidence="1">
    <location>
        <begin position="207"/>
        <end position="233"/>
    </location>
</feature>